<dbReference type="AlphaFoldDB" id="A0AAW2NV06"/>
<evidence type="ECO:0008006" key="2">
    <source>
        <dbReference type="Google" id="ProtNLM"/>
    </source>
</evidence>
<protein>
    <recommendedName>
        <fullName evidence="2">Reverse transcriptase domain-containing protein</fullName>
    </recommendedName>
</protein>
<sequence>METLTIEFLRKNSDMFAWSPLDFKGINPEVIVHRLNVDLQAKPVKQKKRSFGMEHNKIIEEEVEKLLRAGYVAEVQYMEWLSNVVVVPQAAGK</sequence>
<organism evidence="1">
    <name type="scientific">Sesamum calycinum</name>
    <dbReference type="NCBI Taxonomy" id="2727403"/>
    <lineage>
        <taxon>Eukaryota</taxon>
        <taxon>Viridiplantae</taxon>
        <taxon>Streptophyta</taxon>
        <taxon>Embryophyta</taxon>
        <taxon>Tracheophyta</taxon>
        <taxon>Spermatophyta</taxon>
        <taxon>Magnoliopsida</taxon>
        <taxon>eudicotyledons</taxon>
        <taxon>Gunneridae</taxon>
        <taxon>Pentapetalae</taxon>
        <taxon>asterids</taxon>
        <taxon>lamiids</taxon>
        <taxon>Lamiales</taxon>
        <taxon>Pedaliaceae</taxon>
        <taxon>Sesamum</taxon>
    </lineage>
</organism>
<name>A0AAW2NV06_9LAMI</name>
<accession>A0AAW2NV06</accession>
<gene>
    <name evidence="1" type="ORF">Scaly_1780400</name>
</gene>
<dbReference type="EMBL" id="JACGWM010000010">
    <property type="protein sequence ID" value="KAL0347644.1"/>
    <property type="molecule type" value="Genomic_DNA"/>
</dbReference>
<evidence type="ECO:0000313" key="1">
    <source>
        <dbReference type="EMBL" id="KAL0347644.1"/>
    </source>
</evidence>
<reference evidence="1" key="2">
    <citation type="journal article" date="2024" name="Plant">
        <title>Genomic evolution and insights into agronomic trait innovations of Sesamum species.</title>
        <authorList>
            <person name="Miao H."/>
            <person name="Wang L."/>
            <person name="Qu L."/>
            <person name="Liu H."/>
            <person name="Sun Y."/>
            <person name="Le M."/>
            <person name="Wang Q."/>
            <person name="Wei S."/>
            <person name="Zheng Y."/>
            <person name="Lin W."/>
            <person name="Duan Y."/>
            <person name="Cao H."/>
            <person name="Xiong S."/>
            <person name="Wang X."/>
            <person name="Wei L."/>
            <person name="Li C."/>
            <person name="Ma Q."/>
            <person name="Ju M."/>
            <person name="Zhao R."/>
            <person name="Li G."/>
            <person name="Mu C."/>
            <person name="Tian Q."/>
            <person name="Mei H."/>
            <person name="Zhang T."/>
            <person name="Gao T."/>
            <person name="Zhang H."/>
        </authorList>
    </citation>
    <scope>NUCLEOTIDE SEQUENCE</scope>
    <source>
        <strain evidence="1">KEN8</strain>
    </source>
</reference>
<dbReference type="InterPro" id="IPR043502">
    <property type="entry name" value="DNA/RNA_pol_sf"/>
</dbReference>
<comment type="caution">
    <text evidence="1">The sequence shown here is derived from an EMBL/GenBank/DDBJ whole genome shotgun (WGS) entry which is preliminary data.</text>
</comment>
<dbReference type="SUPFAM" id="SSF56672">
    <property type="entry name" value="DNA/RNA polymerases"/>
    <property type="match status" value="1"/>
</dbReference>
<reference evidence="1" key="1">
    <citation type="submission" date="2020-06" db="EMBL/GenBank/DDBJ databases">
        <authorList>
            <person name="Li T."/>
            <person name="Hu X."/>
            <person name="Zhang T."/>
            <person name="Song X."/>
            <person name="Zhang H."/>
            <person name="Dai N."/>
            <person name="Sheng W."/>
            <person name="Hou X."/>
            <person name="Wei L."/>
        </authorList>
    </citation>
    <scope>NUCLEOTIDE SEQUENCE</scope>
    <source>
        <strain evidence="1">KEN8</strain>
        <tissue evidence="1">Leaf</tissue>
    </source>
</reference>
<proteinExistence type="predicted"/>
<dbReference type="Gene3D" id="3.10.10.10">
    <property type="entry name" value="HIV Type 1 Reverse Transcriptase, subunit A, domain 1"/>
    <property type="match status" value="1"/>
</dbReference>